<accession>A0AAV8XRC5</accession>
<dbReference type="InterPro" id="IPR032135">
    <property type="entry name" value="DUF4817"/>
</dbReference>
<dbReference type="Pfam" id="PF16087">
    <property type="entry name" value="DUF4817"/>
    <property type="match status" value="1"/>
</dbReference>
<keyword evidence="3" id="KW-1185">Reference proteome</keyword>
<feature type="domain" description="DUF4817" evidence="1">
    <location>
        <begin position="2"/>
        <end position="36"/>
    </location>
</feature>
<name>A0AAV8XRC5_9CUCU</name>
<reference evidence="2" key="1">
    <citation type="journal article" date="2023" name="Insect Mol. Biol.">
        <title>Genome sequencing provides insights into the evolution of gene families encoding plant cell wall-degrading enzymes in longhorned beetles.</title>
        <authorList>
            <person name="Shin N.R."/>
            <person name="Okamura Y."/>
            <person name="Kirsch R."/>
            <person name="Pauchet Y."/>
        </authorList>
    </citation>
    <scope>NUCLEOTIDE SEQUENCE</scope>
    <source>
        <strain evidence="2">AMC_N1</strain>
    </source>
</reference>
<protein>
    <recommendedName>
        <fullName evidence="1">DUF4817 domain-containing protein</fullName>
    </recommendedName>
</protein>
<evidence type="ECO:0000313" key="2">
    <source>
        <dbReference type="EMBL" id="KAJ8941512.1"/>
    </source>
</evidence>
<dbReference type="EMBL" id="JAPWTK010000364">
    <property type="protein sequence ID" value="KAJ8941512.1"/>
    <property type="molecule type" value="Genomic_DNA"/>
</dbReference>
<dbReference type="Proteomes" id="UP001162162">
    <property type="component" value="Unassembled WGS sequence"/>
</dbReference>
<comment type="caution">
    <text evidence="2">The sequence shown here is derived from an EMBL/GenBank/DDBJ whole genome shotgun (WGS) entry which is preliminary data.</text>
</comment>
<evidence type="ECO:0000313" key="3">
    <source>
        <dbReference type="Proteomes" id="UP001162162"/>
    </source>
</evidence>
<gene>
    <name evidence="2" type="ORF">NQ318_001794</name>
</gene>
<organism evidence="2 3">
    <name type="scientific">Aromia moschata</name>
    <dbReference type="NCBI Taxonomy" id="1265417"/>
    <lineage>
        <taxon>Eukaryota</taxon>
        <taxon>Metazoa</taxon>
        <taxon>Ecdysozoa</taxon>
        <taxon>Arthropoda</taxon>
        <taxon>Hexapoda</taxon>
        <taxon>Insecta</taxon>
        <taxon>Pterygota</taxon>
        <taxon>Neoptera</taxon>
        <taxon>Endopterygota</taxon>
        <taxon>Coleoptera</taxon>
        <taxon>Polyphaga</taxon>
        <taxon>Cucujiformia</taxon>
        <taxon>Chrysomeloidea</taxon>
        <taxon>Cerambycidae</taxon>
        <taxon>Cerambycinae</taxon>
        <taxon>Callichromatini</taxon>
        <taxon>Aromia</taxon>
    </lineage>
</organism>
<sequence length="71" mass="8081">MEQTVRKLRTIYGRNEAPSAPGVRRFLRKVHETGILMDNRSALPVRTAERIAAVVQSVRENPRTSQVVTEH</sequence>
<proteinExistence type="predicted"/>
<evidence type="ECO:0000259" key="1">
    <source>
        <dbReference type="Pfam" id="PF16087"/>
    </source>
</evidence>
<dbReference type="AlphaFoldDB" id="A0AAV8XRC5"/>